<dbReference type="EMBL" id="JRVC01000014">
    <property type="protein sequence ID" value="KHS45017.1"/>
    <property type="molecule type" value="Genomic_DNA"/>
</dbReference>
<dbReference type="InterPro" id="IPR050789">
    <property type="entry name" value="Diverse_Enzym_Activities"/>
</dbReference>
<evidence type="ECO:0000313" key="3">
    <source>
        <dbReference type="Proteomes" id="UP000031338"/>
    </source>
</evidence>
<dbReference type="STRING" id="48936.NJ75_02943"/>
<gene>
    <name evidence="2" type="ORF">NJ75_02943</name>
</gene>
<dbReference type="PANTHER" id="PTHR43283">
    <property type="entry name" value="BETA-LACTAMASE-RELATED"/>
    <property type="match status" value="1"/>
</dbReference>
<dbReference type="InterPro" id="IPR012338">
    <property type="entry name" value="Beta-lactam/transpept-like"/>
</dbReference>
<dbReference type="Pfam" id="PF00144">
    <property type="entry name" value="Beta-lactamase"/>
    <property type="match status" value="1"/>
</dbReference>
<name>A0A0B8ZFK4_9SPHN</name>
<evidence type="ECO:0000259" key="1">
    <source>
        <dbReference type="Pfam" id="PF00144"/>
    </source>
</evidence>
<dbReference type="PATRIC" id="fig|48936.3.peg.2957"/>
<reference evidence="2 3" key="1">
    <citation type="submission" date="2014-10" db="EMBL/GenBank/DDBJ databases">
        <title>Draft genome sequence of Novosphingobium subterraneum DSM 12447.</title>
        <authorList>
            <person name="Gan H.M."/>
            <person name="Gan H.Y."/>
            <person name="Savka M.A."/>
        </authorList>
    </citation>
    <scope>NUCLEOTIDE SEQUENCE [LARGE SCALE GENOMIC DNA]</scope>
    <source>
        <strain evidence="2 3">DSM 12447</strain>
    </source>
</reference>
<sequence length="466" mass="50987">MDRAAAGGCESHQTIRLAVIKQGKRRRARTFTQKIGELQTRPTAQNAEDQAAEWGMGMKPTRIALRIAQTGLFLAIIGTNAVAQPNWSDSRAVFDERLAVFIKDPGNFPYAPMEPLAGTSRWKPLPKASAKQSGIAPEALEKARAYAQAMNSSAFIVWRDGRIENEWYGKGVDARTPLVSKSLSKPLTAIAVGRAMALGKIRSLDQSIADFIPSAKGTPKAKITIRYLLDMRSGMLDQGFSPDPAHPYNSALLDNDFGQRIIESYPMPYEPGTRYSYANAPSDLVGMVIEGATGQRYGDFLSREVLAPLGAQGGRIWVGKPGGLAHSGCCTFLPADTYLRMAVLLLDDGKWQNKRLLPKGYVAEMRKGTAQNPNFGLGIWIGDPYRLRRGFGAPGTLGPQVLHSEPYLDPELYLFDGNSNQIVAISPKYRLITLRVGPTPPAPKDGSAEWDNSFLPNTLIRGLTRR</sequence>
<dbReference type="AlphaFoldDB" id="A0A0B8ZFK4"/>
<comment type="caution">
    <text evidence="2">The sequence shown here is derived from an EMBL/GenBank/DDBJ whole genome shotgun (WGS) entry which is preliminary data.</text>
</comment>
<protein>
    <submittedName>
        <fullName evidence="2">Beta-lactamase</fullName>
    </submittedName>
</protein>
<dbReference type="PANTHER" id="PTHR43283:SF7">
    <property type="entry name" value="BETA-LACTAMASE-RELATED DOMAIN-CONTAINING PROTEIN"/>
    <property type="match status" value="1"/>
</dbReference>
<dbReference type="SUPFAM" id="SSF56601">
    <property type="entry name" value="beta-lactamase/transpeptidase-like"/>
    <property type="match status" value="1"/>
</dbReference>
<proteinExistence type="predicted"/>
<organism evidence="2 3">
    <name type="scientific">Novosphingobium subterraneum</name>
    <dbReference type="NCBI Taxonomy" id="48936"/>
    <lineage>
        <taxon>Bacteria</taxon>
        <taxon>Pseudomonadati</taxon>
        <taxon>Pseudomonadota</taxon>
        <taxon>Alphaproteobacteria</taxon>
        <taxon>Sphingomonadales</taxon>
        <taxon>Sphingomonadaceae</taxon>
        <taxon>Novosphingobium</taxon>
    </lineage>
</organism>
<evidence type="ECO:0000313" key="2">
    <source>
        <dbReference type="EMBL" id="KHS45017.1"/>
    </source>
</evidence>
<keyword evidence="3" id="KW-1185">Reference proteome</keyword>
<accession>A0A0B8ZFK4</accession>
<dbReference type="Proteomes" id="UP000031338">
    <property type="component" value="Unassembled WGS sequence"/>
</dbReference>
<feature type="domain" description="Beta-lactamase-related" evidence="1">
    <location>
        <begin position="140"/>
        <end position="430"/>
    </location>
</feature>
<dbReference type="InterPro" id="IPR001466">
    <property type="entry name" value="Beta-lactam-related"/>
</dbReference>
<dbReference type="Gene3D" id="3.40.710.10">
    <property type="entry name" value="DD-peptidase/beta-lactamase superfamily"/>
    <property type="match status" value="1"/>
</dbReference>